<proteinExistence type="predicted"/>
<accession>A0A8S2DHC4</accession>
<name>A0A8S2DHC4_9BILA</name>
<comment type="caution">
    <text evidence="2">The sequence shown here is derived from an EMBL/GenBank/DDBJ whole genome shotgun (WGS) entry which is preliminary data.</text>
</comment>
<dbReference type="EMBL" id="CAJNOK010005332">
    <property type="protein sequence ID" value="CAF0968907.1"/>
    <property type="molecule type" value="Genomic_DNA"/>
</dbReference>
<evidence type="ECO:0000313" key="2">
    <source>
        <dbReference type="EMBL" id="CAF0968907.1"/>
    </source>
</evidence>
<dbReference type="Proteomes" id="UP000677228">
    <property type="component" value="Unassembled WGS sequence"/>
</dbReference>
<reference evidence="2" key="1">
    <citation type="submission" date="2021-02" db="EMBL/GenBank/DDBJ databases">
        <authorList>
            <person name="Nowell W R."/>
        </authorList>
    </citation>
    <scope>NUCLEOTIDE SEQUENCE</scope>
</reference>
<evidence type="ECO:0000256" key="1">
    <source>
        <dbReference type="SAM" id="MobiDB-lite"/>
    </source>
</evidence>
<dbReference type="EMBL" id="CAJOBA010005337">
    <property type="protein sequence ID" value="CAF3740507.1"/>
    <property type="molecule type" value="Genomic_DNA"/>
</dbReference>
<protein>
    <submittedName>
        <fullName evidence="2">Uncharacterized protein</fullName>
    </submittedName>
</protein>
<feature type="region of interest" description="Disordered" evidence="1">
    <location>
        <begin position="28"/>
        <end position="79"/>
    </location>
</feature>
<sequence length="101" mass="11130">MLYCDLNLAIGLLILYYTGSYLSVPNVEATSNGRQQSRRRRQSLSTNLGSMSNANNPYRNPDQQQPGMGGPSANSLKYSDSSNKYLQESYAYPNAGKVLTV</sequence>
<dbReference type="AlphaFoldDB" id="A0A8S2DHC4"/>
<evidence type="ECO:0000313" key="3">
    <source>
        <dbReference type="EMBL" id="CAF3740507.1"/>
    </source>
</evidence>
<organism evidence="2 4">
    <name type="scientific">Didymodactylos carnosus</name>
    <dbReference type="NCBI Taxonomy" id="1234261"/>
    <lineage>
        <taxon>Eukaryota</taxon>
        <taxon>Metazoa</taxon>
        <taxon>Spiralia</taxon>
        <taxon>Gnathifera</taxon>
        <taxon>Rotifera</taxon>
        <taxon>Eurotatoria</taxon>
        <taxon>Bdelloidea</taxon>
        <taxon>Philodinida</taxon>
        <taxon>Philodinidae</taxon>
        <taxon>Didymodactylos</taxon>
    </lineage>
</organism>
<evidence type="ECO:0000313" key="4">
    <source>
        <dbReference type="Proteomes" id="UP000677228"/>
    </source>
</evidence>
<feature type="compositionally biased region" description="Polar residues" evidence="1">
    <location>
        <begin position="46"/>
        <end position="79"/>
    </location>
</feature>
<dbReference type="Proteomes" id="UP000682733">
    <property type="component" value="Unassembled WGS sequence"/>
</dbReference>
<gene>
    <name evidence="2" type="ORF">OVA965_LOCUS12995</name>
    <name evidence="3" type="ORF">TMI583_LOCUS12998</name>
</gene>